<dbReference type="Pfam" id="PF01268">
    <property type="entry name" value="FTHFS"/>
    <property type="match status" value="1"/>
</dbReference>
<dbReference type="GO" id="GO:0004329">
    <property type="term" value="F:formate-tetrahydrofolate ligase activity"/>
    <property type="evidence" value="ECO:0007669"/>
    <property type="project" value="UniProtKB-EC"/>
</dbReference>
<keyword evidence="5" id="KW-0547">Nucleotide-binding</keyword>
<dbReference type="Gene3D" id="3.30.1510.10">
    <property type="entry name" value="Domain 2, N(10)-formyltetrahydrofolate synthetase"/>
    <property type="match status" value="1"/>
</dbReference>
<evidence type="ECO:0000256" key="2">
    <source>
        <dbReference type="ARBA" id="ARBA00012295"/>
    </source>
</evidence>
<dbReference type="EMBL" id="UINC01011287">
    <property type="protein sequence ID" value="SVA49872.1"/>
    <property type="molecule type" value="Genomic_DNA"/>
</dbReference>
<dbReference type="HAMAP" id="MF_01543">
    <property type="entry name" value="FTHFS"/>
    <property type="match status" value="1"/>
</dbReference>
<dbReference type="FunFam" id="3.10.410.10:FF:000001">
    <property type="entry name" value="Putative formate--tetrahydrofolate ligase"/>
    <property type="match status" value="1"/>
</dbReference>
<dbReference type="UniPathway" id="UPA00193"/>
<proteinExistence type="inferred from homology"/>
<keyword evidence="6" id="KW-0067">ATP-binding</keyword>
<gene>
    <name evidence="7" type="ORF">METZ01_LOCUS102726</name>
</gene>
<dbReference type="AlphaFoldDB" id="A0A381WBL4"/>
<name>A0A381WBL4_9ZZZZ</name>
<dbReference type="PROSITE" id="PS00722">
    <property type="entry name" value="FTHFS_2"/>
    <property type="match status" value="1"/>
</dbReference>
<protein>
    <recommendedName>
        <fullName evidence="2">formate--tetrahydrofolate ligase</fullName>
        <ecNumber evidence="2">6.3.4.3</ecNumber>
    </recommendedName>
</protein>
<evidence type="ECO:0000256" key="1">
    <source>
        <dbReference type="ARBA" id="ARBA00004777"/>
    </source>
</evidence>
<dbReference type="GO" id="GO:0005524">
    <property type="term" value="F:ATP binding"/>
    <property type="evidence" value="ECO:0007669"/>
    <property type="project" value="UniProtKB-KW"/>
</dbReference>
<feature type="non-terminal residue" evidence="7">
    <location>
        <position position="526"/>
    </location>
</feature>
<dbReference type="InterPro" id="IPR020628">
    <property type="entry name" value="Formate_THF_ligase_CS"/>
</dbReference>
<dbReference type="Gene3D" id="3.40.50.300">
    <property type="entry name" value="P-loop containing nucleotide triphosphate hydrolases"/>
    <property type="match status" value="1"/>
</dbReference>
<evidence type="ECO:0000256" key="4">
    <source>
        <dbReference type="ARBA" id="ARBA00022598"/>
    </source>
</evidence>
<dbReference type="InterPro" id="IPR000559">
    <property type="entry name" value="Formate_THF_ligase"/>
</dbReference>
<comment type="pathway">
    <text evidence="1">One-carbon metabolism; tetrahydrofolate interconversion.</text>
</comment>
<accession>A0A381WBL4</accession>
<dbReference type="GO" id="GO:0035999">
    <property type="term" value="P:tetrahydrofolate interconversion"/>
    <property type="evidence" value="ECO:0007669"/>
    <property type="project" value="UniProtKB-UniPathway"/>
</dbReference>
<evidence type="ECO:0000256" key="3">
    <source>
        <dbReference type="ARBA" id="ARBA00022563"/>
    </source>
</evidence>
<keyword evidence="3" id="KW-0554">One-carbon metabolism</keyword>
<dbReference type="InterPro" id="IPR027417">
    <property type="entry name" value="P-loop_NTPase"/>
</dbReference>
<dbReference type="EC" id="6.3.4.3" evidence="2"/>
<evidence type="ECO:0000313" key="7">
    <source>
        <dbReference type="EMBL" id="SVA49872.1"/>
    </source>
</evidence>
<dbReference type="NCBIfam" id="NF010030">
    <property type="entry name" value="PRK13505.1"/>
    <property type="match status" value="1"/>
</dbReference>
<dbReference type="Gene3D" id="3.10.410.10">
    <property type="entry name" value="Formyltetrahydrofolate synthetase, domain 3"/>
    <property type="match status" value="1"/>
</dbReference>
<evidence type="ECO:0000256" key="6">
    <source>
        <dbReference type="ARBA" id="ARBA00022840"/>
    </source>
</evidence>
<evidence type="ECO:0000256" key="5">
    <source>
        <dbReference type="ARBA" id="ARBA00022741"/>
    </source>
</evidence>
<keyword evidence="4" id="KW-0436">Ligase</keyword>
<dbReference type="SUPFAM" id="SSF52540">
    <property type="entry name" value="P-loop containing nucleoside triphosphate hydrolases"/>
    <property type="match status" value="1"/>
</dbReference>
<sequence>MKLIENVASELGISPDDLVPYGAYKAKLSLSAIKKERRGKLVVVTGITPTPAGEGKTTTVVGLAQAMGKMKKNVVATLREPSLGPIFGIKGGGTGGGASKVEPEDEVNIHFTGDAHAVGSAHNLLVALTDNVAQRNKIKGFSPIGVTIRRVTDVEERSLRSVLTGLGGKANAPLRETGFDIVTASEVMAILALSSSLEDLRERLSKIVVGYKDDGTPVQAAEIKAVGSMMSLLRYAIQPNIVQTSEGQPVFVHTGPFGNIAHGCCSVVSDQLALGYADYVLTEAGFGADLGFEKFMHIKARLNDLEPAAAVIVASVRALKSHGGVPLRSLDAANKEALVKGMSNLKHLIGIIKSFNLPVVVAVNSFPTDGSEETELVKSLSIEAGAEHAVVSKVYEDGGEGGLDLADAVIKAADDSPNSISYMYELSDSLEDKISSLATKVYNATGVNYTPVARRALRQFEENGWGGFPICMAKTHLSLSHNRSLKGLPSDYDFRVSDARASVGAGFIYPIAGSIMTMPGLPGEPR</sequence>
<organism evidence="7">
    <name type="scientific">marine metagenome</name>
    <dbReference type="NCBI Taxonomy" id="408172"/>
    <lineage>
        <taxon>unclassified sequences</taxon>
        <taxon>metagenomes</taxon>
        <taxon>ecological metagenomes</taxon>
    </lineage>
</organism>
<reference evidence="7" key="1">
    <citation type="submission" date="2018-05" db="EMBL/GenBank/DDBJ databases">
        <authorList>
            <person name="Lanie J.A."/>
            <person name="Ng W.-L."/>
            <person name="Kazmierczak K.M."/>
            <person name="Andrzejewski T.M."/>
            <person name="Davidsen T.M."/>
            <person name="Wayne K.J."/>
            <person name="Tettelin H."/>
            <person name="Glass J.I."/>
            <person name="Rusch D."/>
            <person name="Podicherti R."/>
            <person name="Tsui H.-C.T."/>
            <person name="Winkler M.E."/>
        </authorList>
    </citation>
    <scope>NUCLEOTIDE SEQUENCE</scope>
</reference>